<protein>
    <submittedName>
        <fullName evidence="1">Uncharacterized protein</fullName>
    </submittedName>
</protein>
<dbReference type="PANTHER" id="PTHR13318">
    <property type="entry name" value="PARTNER OF PAIRED, ISOFORM B-RELATED"/>
    <property type="match status" value="1"/>
</dbReference>
<dbReference type="Proteomes" id="UP000708208">
    <property type="component" value="Unassembled WGS sequence"/>
</dbReference>
<dbReference type="InterPro" id="IPR006553">
    <property type="entry name" value="Leu-rich_rpt_Cys-con_subtyp"/>
</dbReference>
<comment type="caution">
    <text evidence="1">The sequence shown here is derived from an EMBL/GenBank/DDBJ whole genome shotgun (WGS) entry which is preliminary data.</text>
</comment>
<dbReference type="EMBL" id="CAJVCH010571540">
    <property type="protein sequence ID" value="CAG7837789.1"/>
    <property type="molecule type" value="Genomic_DNA"/>
</dbReference>
<gene>
    <name evidence="1" type="ORF">AFUS01_LOCUS46847</name>
</gene>
<dbReference type="OrthoDB" id="27842at2759"/>
<evidence type="ECO:0000313" key="1">
    <source>
        <dbReference type="EMBL" id="CAG7837789.1"/>
    </source>
</evidence>
<dbReference type="GO" id="GO:0031146">
    <property type="term" value="P:SCF-dependent proteasomal ubiquitin-dependent protein catabolic process"/>
    <property type="evidence" value="ECO:0007669"/>
    <property type="project" value="TreeGrafter"/>
</dbReference>
<dbReference type="SMART" id="SM00367">
    <property type="entry name" value="LRR_CC"/>
    <property type="match status" value="5"/>
</dbReference>
<organism evidence="1 2">
    <name type="scientific">Allacma fusca</name>
    <dbReference type="NCBI Taxonomy" id="39272"/>
    <lineage>
        <taxon>Eukaryota</taxon>
        <taxon>Metazoa</taxon>
        <taxon>Ecdysozoa</taxon>
        <taxon>Arthropoda</taxon>
        <taxon>Hexapoda</taxon>
        <taxon>Collembola</taxon>
        <taxon>Symphypleona</taxon>
        <taxon>Sminthuridae</taxon>
        <taxon>Allacma</taxon>
    </lineage>
</organism>
<accession>A0A8J2LRZ6</accession>
<reference evidence="1" key="1">
    <citation type="submission" date="2021-06" db="EMBL/GenBank/DDBJ databases">
        <authorList>
            <person name="Hodson N. C."/>
            <person name="Mongue J. A."/>
            <person name="Jaron S. K."/>
        </authorList>
    </citation>
    <scope>NUCLEOTIDE SEQUENCE</scope>
</reference>
<dbReference type="GO" id="GO:0019005">
    <property type="term" value="C:SCF ubiquitin ligase complex"/>
    <property type="evidence" value="ECO:0007669"/>
    <property type="project" value="TreeGrafter"/>
</dbReference>
<evidence type="ECO:0000313" key="2">
    <source>
        <dbReference type="Proteomes" id="UP000708208"/>
    </source>
</evidence>
<dbReference type="PANTHER" id="PTHR13318:SF95">
    <property type="entry name" value="F-BOX PROTEIN YLR352W"/>
    <property type="match status" value="1"/>
</dbReference>
<dbReference type="AlphaFoldDB" id="A0A8J2LRZ6"/>
<sequence>MGIGLSFPGARNDNLIFPIEAVFNRFYPRVAQGEVSVENFKEFSDNVLTFHMLNFAYLGTPLASSITEFILNGTRIDRKALQLINNPDLYKWTSISLNNCPEIKALDIVNFLTLQTQITKLEIESSKLEFHNLCQKGIDISKYERLVISKNGEISNLDFLTIMPNLEYLDVSSCANLRLKPESFSNSQNLKVLKMRSIIPFYDMNRNNTILAENIGCCLATLPHLVELDLGFFGSAFTDIVMQAIIKNMPNLQTLKVCQSRITDRGVAGIELDDFDSRLSPSTVIRRRAIVLERNNMNPPGYCLSRLVHLKNVSFSTCRDLSEATWKLALRLPNLVALDISFCGQISASGFSSVISNCPNLETLNILQCGLHITGSQELLDDAKLRLRRLRNLII</sequence>
<keyword evidence="2" id="KW-1185">Reference proteome</keyword>
<name>A0A8J2LRZ6_9HEXA</name>
<proteinExistence type="predicted"/>